<sequence length="321" mass="37478">MNYINSSSFNFRKLFRVISALSVIHTIATVSAAPGYEANNVYHTKAHVQTPSYSVVKHTSKNYYNNNRHRNNEYHHIGNGYSENKNHHHRVTKTVTKTINHNVRKTRYINVYKTKTIYKTDCVPSNVYHKKRDQYDVKYNDRDDYHRKNNVYKENERINYDYKDHGRINNVYRNDHRGIINEYKDTGRFDRNDYKSVSNTSKNSFNSFPTKIVIGSFGVSPNHVKVDDFDDDCDDIADYKINHDVNKYNVKHYDNKHHDKFSNKHVGGWCREGSYACVGVNNSKFLQCLHGKFIEMPCGPGTVCTPNGNESIVCGWPSHFK</sequence>
<accession>A0A1R1XG34</accession>
<evidence type="ECO:0008006" key="4">
    <source>
        <dbReference type="Google" id="ProtNLM"/>
    </source>
</evidence>
<evidence type="ECO:0000313" key="3">
    <source>
        <dbReference type="Proteomes" id="UP000187283"/>
    </source>
</evidence>
<reference evidence="2 3" key="1">
    <citation type="submission" date="2017-01" db="EMBL/GenBank/DDBJ databases">
        <authorList>
            <person name="Mah S.A."/>
            <person name="Swanson W.J."/>
            <person name="Moy G.W."/>
            <person name="Vacquier V.D."/>
        </authorList>
    </citation>
    <scope>NUCLEOTIDE SEQUENCE [LARGE SCALE GENOMIC DNA]</scope>
    <source>
        <strain evidence="2 3">GSMNP</strain>
    </source>
</reference>
<dbReference type="Proteomes" id="UP000187283">
    <property type="component" value="Unassembled WGS sequence"/>
</dbReference>
<organism evidence="2 3">
    <name type="scientific">Smittium culicis</name>
    <dbReference type="NCBI Taxonomy" id="133412"/>
    <lineage>
        <taxon>Eukaryota</taxon>
        <taxon>Fungi</taxon>
        <taxon>Fungi incertae sedis</taxon>
        <taxon>Zoopagomycota</taxon>
        <taxon>Kickxellomycotina</taxon>
        <taxon>Harpellomycetes</taxon>
        <taxon>Harpellales</taxon>
        <taxon>Legeriomycetaceae</taxon>
        <taxon>Smittium</taxon>
    </lineage>
</organism>
<dbReference type="OrthoDB" id="2336871at2759"/>
<gene>
    <name evidence="2" type="ORF">AYI70_g8408</name>
</gene>
<dbReference type="AlphaFoldDB" id="A0A1R1XG34"/>
<evidence type="ECO:0000256" key="1">
    <source>
        <dbReference type="SAM" id="SignalP"/>
    </source>
</evidence>
<dbReference type="STRING" id="133412.A0A1R1XG34"/>
<evidence type="ECO:0000313" key="2">
    <source>
        <dbReference type="EMBL" id="OMJ13578.1"/>
    </source>
</evidence>
<keyword evidence="3" id="KW-1185">Reference proteome</keyword>
<feature type="chain" id="PRO_5010382660" description="Carbohydrate-binding module family 19 domain-containing protein" evidence="1">
    <location>
        <begin position="33"/>
        <end position="321"/>
    </location>
</feature>
<proteinExistence type="predicted"/>
<feature type="signal peptide" evidence="1">
    <location>
        <begin position="1"/>
        <end position="32"/>
    </location>
</feature>
<comment type="caution">
    <text evidence="2">The sequence shown here is derived from an EMBL/GenBank/DDBJ whole genome shotgun (WGS) entry which is preliminary data.</text>
</comment>
<dbReference type="EMBL" id="LSSN01003434">
    <property type="protein sequence ID" value="OMJ13578.1"/>
    <property type="molecule type" value="Genomic_DNA"/>
</dbReference>
<keyword evidence="1" id="KW-0732">Signal</keyword>
<protein>
    <recommendedName>
        <fullName evidence="4">Carbohydrate-binding module family 19 domain-containing protein</fullName>
    </recommendedName>
</protein>
<name>A0A1R1XG34_9FUNG</name>